<evidence type="ECO:0000313" key="3">
    <source>
        <dbReference type="EMBL" id="KAK4448978.1"/>
    </source>
</evidence>
<gene>
    <name evidence="3" type="ORF">QBC34DRAFT_464237</name>
</gene>
<feature type="non-terminal residue" evidence="3">
    <location>
        <position position="1"/>
    </location>
</feature>
<evidence type="ECO:0000256" key="1">
    <source>
        <dbReference type="SAM" id="MobiDB-lite"/>
    </source>
</evidence>
<dbReference type="AlphaFoldDB" id="A0AAV9GNQ6"/>
<sequence length="405" mass="42813">TLRLPTCPFHSFWHLPSHRRRRQRPCHRTETSKALSLSRPKLCSLSILFLTTDRYITMKSLSTSAQLGLRLLALSSLASVVSANNKLTSTPANFRGFRLHTNGAVETITCSDSATFFTSSTYGACCYEGERCNFATDCQSGTASRIFGGTYTCDPEFPDCYTMTVYASYPSAAESWLMRGCATNWRASTIYREIVTATSSSTTTSATAGASVPTTTPTRTGTAAGAGGEPTSPGEVAATSAPSQAWIAGAVIGPLVALAALGALAFWLGKRKGKKSAAQPVQPPNGAPTMGDRTSYYPVPGGPNGAAASYYHNGAPDGKPGFIHHDSPSPVSGTPSPAPTYGFPQPAQGPYSPPMQYPAQFQPQPPSQYPAQAPHPVQLPAQLQGSEVFPTPVHAAELPHNPSHR</sequence>
<protein>
    <submittedName>
        <fullName evidence="3">Uncharacterized protein</fullName>
    </submittedName>
</protein>
<keyword evidence="4" id="KW-1185">Reference proteome</keyword>
<feature type="region of interest" description="Disordered" evidence="1">
    <location>
        <begin position="386"/>
        <end position="405"/>
    </location>
</feature>
<evidence type="ECO:0000313" key="4">
    <source>
        <dbReference type="Proteomes" id="UP001321760"/>
    </source>
</evidence>
<evidence type="ECO:0000256" key="2">
    <source>
        <dbReference type="SAM" id="Phobius"/>
    </source>
</evidence>
<feature type="transmembrane region" description="Helical" evidence="2">
    <location>
        <begin position="245"/>
        <end position="268"/>
    </location>
</feature>
<feature type="region of interest" description="Disordered" evidence="1">
    <location>
        <begin position="202"/>
        <end position="238"/>
    </location>
</feature>
<dbReference type="Proteomes" id="UP001321760">
    <property type="component" value="Unassembled WGS sequence"/>
</dbReference>
<feature type="compositionally biased region" description="Low complexity" evidence="1">
    <location>
        <begin position="202"/>
        <end position="234"/>
    </location>
</feature>
<keyword evidence="2" id="KW-0812">Transmembrane</keyword>
<reference evidence="3" key="1">
    <citation type="journal article" date="2023" name="Mol. Phylogenet. Evol.">
        <title>Genome-scale phylogeny and comparative genomics of the fungal order Sordariales.</title>
        <authorList>
            <person name="Hensen N."/>
            <person name="Bonometti L."/>
            <person name="Westerberg I."/>
            <person name="Brannstrom I.O."/>
            <person name="Guillou S."/>
            <person name="Cros-Aarteil S."/>
            <person name="Calhoun S."/>
            <person name="Haridas S."/>
            <person name="Kuo A."/>
            <person name="Mondo S."/>
            <person name="Pangilinan J."/>
            <person name="Riley R."/>
            <person name="LaButti K."/>
            <person name="Andreopoulos B."/>
            <person name="Lipzen A."/>
            <person name="Chen C."/>
            <person name="Yan M."/>
            <person name="Daum C."/>
            <person name="Ng V."/>
            <person name="Clum A."/>
            <person name="Steindorff A."/>
            <person name="Ohm R.A."/>
            <person name="Martin F."/>
            <person name="Silar P."/>
            <person name="Natvig D.O."/>
            <person name="Lalanne C."/>
            <person name="Gautier V."/>
            <person name="Ament-Velasquez S.L."/>
            <person name="Kruys A."/>
            <person name="Hutchinson M.I."/>
            <person name="Powell A.J."/>
            <person name="Barry K."/>
            <person name="Miller A.N."/>
            <person name="Grigoriev I.V."/>
            <person name="Debuchy R."/>
            <person name="Gladieux P."/>
            <person name="Hiltunen Thoren M."/>
            <person name="Johannesson H."/>
        </authorList>
    </citation>
    <scope>NUCLEOTIDE SEQUENCE</scope>
    <source>
        <strain evidence="3">PSN243</strain>
    </source>
</reference>
<organism evidence="3 4">
    <name type="scientific">Podospora aff. communis PSN243</name>
    <dbReference type="NCBI Taxonomy" id="3040156"/>
    <lineage>
        <taxon>Eukaryota</taxon>
        <taxon>Fungi</taxon>
        <taxon>Dikarya</taxon>
        <taxon>Ascomycota</taxon>
        <taxon>Pezizomycotina</taxon>
        <taxon>Sordariomycetes</taxon>
        <taxon>Sordariomycetidae</taxon>
        <taxon>Sordariales</taxon>
        <taxon>Podosporaceae</taxon>
        <taxon>Podospora</taxon>
    </lineage>
</organism>
<name>A0AAV9GNQ6_9PEZI</name>
<dbReference type="EMBL" id="MU865940">
    <property type="protein sequence ID" value="KAK4448978.1"/>
    <property type="molecule type" value="Genomic_DNA"/>
</dbReference>
<feature type="region of interest" description="Disordered" evidence="1">
    <location>
        <begin position="273"/>
        <end position="376"/>
    </location>
</feature>
<comment type="caution">
    <text evidence="3">The sequence shown here is derived from an EMBL/GenBank/DDBJ whole genome shotgun (WGS) entry which is preliminary data.</text>
</comment>
<keyword evidence="2" id="KW-1133">Transmembrane helix</keyword>
<accession>A0AAV9GNQ6</accession>
<keyword evidence="2" id="KW-0472">Membrane</keyword>
<proteinExistence type="predicted"/>
<reference evidence="3" key="2">
    <citation type="submission" date="2023-05" db="EMBL/GenBank/DDBJ databases">
        <authorList>
            <consortium name="Lawrence Berkeley National Laboratory"/>
            <person name="Steindorff A."/>
            <person name="Hensen N."/>
            <person name="Bonometti L."/>
            <person name="Westerberg I."/>
            <person name="Brannstrom I.O."/>
            <person name="Guillou S."/>
            <person name="Cros-Aarteil S."/>
            <person name="Calhoun S."/>
            <person name="Haridas S."/>
            <person name="Kuo A."/>
            <person name="Mondo S."/>
            <person name="Pangilinan J."/>
            <person name="Riley R."/>
            <person name="Labutti K."/>
            <person name="Andreopoulos B."/>
            <person name="Lipzen A."/>
            <person name="Chen C."/>
            <person name="Yanf M."/>
            <person name="Daum C."/>
            <person name="Ng V."/>
            <person name="Clum A."/>
            <person name="Ohm R."/>
            <person name="Martin F."/>
            <person name="Silar P."/>
            <person name="Natvig D."/>
            <person name="Lalanne C."/>
            <person name="Gautier V."/>
            <person name="Ament-Velasquez S.L."/>
            <person name="Kruys A."/>
            <person name="Hutchinson M.I."/>
            <person name="Powell A.J."/>
            <person name="Barry K."/>
            <person name="Miller A.N."/>
            <person name="Grigoriev I.V."/>
            <person name="Debuchy R."/>
            <person name="Gladieux P."/>
            <person name="Thoren M.H."/>
            <person name="Johannesson H."/>
        </authorList>
    </citation>
    <scope>NUCLEOTIDE SEQUENCE</scope>
    <source>
        <strain evidence="3">PSN243</strain>
    </source>
</reference>